<organism evidence="1 2">
    <name type="scientific">Mycobacteroides abscessus</name>
    <dbReference type="NCBI Taxonomy" id="36809"/>
    <lineage>
        <taxon>Bacteria</taxon>
        <taxon>Bacillati</taxon>
        <taxon>Actinomycetota</taxon>
        <taxon>Actinomycetes</taxon>
        <taxon>Mycobacteriales</taxon>
        <taxon>Mycobacteriaceae</taxon>
        <taxon>Mycobacteroides</taxon>
    </lineage>
</organism>
<name>A0A0U0ZIQ7_9MYCO</name>
<sequence>MGGKRKPKTEYWVWADYSLGWSENRGSRSEVRAHATEAEAMQSAIAQTGEMRRRGADSPVRSIRVIYWETGTPLRDVPVLYDASYYDPEQKLTDTEIYAARVHDRHEAIDRINCHSAAKNQPMWLTYRDWPDEWGPKPTTCPACDVVVDPQNMY</sequence>
<dbReference type="EMBL" id="CSWP01000002">
    <property type="protein sequence ID" value="CPV43198.1"/>
    <property type="molecule type" value="Genomic_DNA"/>
</dbReference>
<dbReference type="Proteomes" id="UP000045782">
    <property type="component" value="Unassembled WGS sequence"/>
</dbReference>
<protein>
    <submittedName>
        <fullName evidence="1">Uncharacterized protein</fullName>
    </submittedName>
</protein>
<dbReference type="AlphaFoldDB" id="A0A0U0ZIQ7"/>
<evidence type="ECO:0000313" key="2">
    <source>
        <dbReference type="Proteomes" id="UP000045782"/>
    </source>
</evidence>
<proteinExistence type="predicted"/>
<accession>A0A0U0ZIQ7</accession>
<evidence type="ECO:0000313" key="1">
    <source>
        <dbReference type="EMBL" id="CPV43198.1"/>
    </source>
</evidence>
<gene>
    <name evidence="1" type="ORF">ERS075579_01469</name>
</gene>
<reference evidence="1 2" key="1">
    <citation type="submission" date="2015-03" db="EMBL/GenBank/DDBJ databases">
        <authorList>
            <person name="Murphy D."/>
        </authorList>
    </citation>
    <scope>NUCLEOTIDE SEQUENCE [LARGE SCALE GENOMIC DNA]</scope>
    <source>
        <strain evidence="1 2">PAP088</strain>
    </source>
</reference>